<feature type="compositionally biased region" description="Low complexity" evidence="1">
    <location>
        <begin position="360"/>
        <end position="385"/>
    </location>
</feature>
<dbReference type="EMBL" id="WJXW01000003">
    <property type="protein sequence ID" value="KAF9737992.1"/>
    <property type="molecule type" value="Genomic_DNA"/>
</dbReference>
<feature type="compositionally biased region" description="Basic and acidic residues" evidence="1">
    <location>
        <begin position="492"/>
        <end position="501"/>
    </location>
</feature>
<gene>
    <name evidence="2" type="ORF">PMIN01_03275</name>
</gene>
<reference evidence="2" key="1">
    <citation type="journal article" date="2020" name="Mol. Plant Microbe Interact.">
        <title>Genome Sequence of the Biocontrol Agent Coniothyrium minitans strain Conio (IMI 134523).</title>
        <authorList>
            <person name="Patel D."/>
            <person name="Shittu T.A."/>
            <person name="Baroncelli R."/>
            <person name="Muthumeenakshi S."/>
            <person name="Osborne T.H."/>
            <person name="Janganan T.K."/>
            <person name="Sreenivasaprasad S."/>
        </authorList>
    </citation>
    <scope>NUCLEOTIDE SEQUENCE</scope>
    <source>
        <strain evidence="2">Conio</strain>
    </source>
</reference>
<evidence type="ECO:0000313" key="3">
    <source>
        <dbReference type="Proteomes" id="UP000756921"/>
    </source>
</evidence>
<feature type="region of interest" description="Disordered" evidence="1">
    <location>
        <begin position="455"/>
        <end position="516"/>
    </location>
</feature>
<proteinExistence type="predicted"/>
<comment type="caution">
    <text evidence="2">The sequence shown here is derived from an EMBL/GenBank/DDBJ whole genome shotgun (WGS) entry which is preliminary data.</text>
</comment>
<protein>
    <submittedName>
        <fullName evidence="2">Uncharacterized protein</fullName>
    </submittedName>
</protein>
<feature type="compositionally biased region" description="Basic residues" evidence="1">
    <location>
        <begin position="81"/>
        <end position="90"/>
    </location>
</feature>
<dbReference type="OrthoDB" id="3793181at2759"/>
<feature type="compositionally biased region" description="Low complexity" evidence="1">
    <location>
        <begin position="460"/>
        <end position="483"/>
    </location>
</feature>
<name>A0A9P6KT57_9PLEO</name>
<feature type="region of interest" description="Disordered" evidence="1">
    <location>
        <begin position="30"/>
        <end position="201"/>
    </location>
</feature>
<feature type="region of interest" description="Disordered" evidence="1">
    <location>
        <begin position="355"/>
        <end position="435"/>
    </location>
</feature>
<feature type="region of interest" description="Disordered" evidence="1">
    <location>
        <begin position="299"/>
        <end position="338"/>
    </location>
</feature>
<feature type="compositionally biased region" description="Low complexity" evidence="1">
    <location>
        <begin position="108"/>
        <end position="133"/>
    </location>
</feature>
<dbReference type="Proteomes" id="UP000756921">
    <property type="component" value="Unassembled WGS sequence"/>
</dbReference>
<dbReference type="AlphaFoldDB" id="A0A9P6KT57"/>
<evidence type="ECO:0000313" key="2">
    <source>
        <dbReference type="EMBL" id="KAF9737992.1"/>
    </source>
</evidence>
<keyword evidence="3" id="KW-1185">Reference proteome</keyword>
<feature type="compositionally biased region" description="Polar residues" evidence="1">
    <location>
        <begin position="171"/>
        <end position="192"/>
    </location>
</feature>
<accession>A0A9P6KT57</accession>
<evidence type="ECO:0000256" key="1">
    <source>
        <dbReference type="SAM" id="MobiDB-lite"/>
    </source>
</evidence>
<feature type="compositionally biased region" description="Basic and acidic residues" evidence="1">
    <location>
        <begin position="541"/>
        <end position="553"/>
    </location>
</feature>
<sequence length="571" mass="62831">MLPIPKDHALTPLAVSADIPRFELKNVPASDKHIENQRRKTLQTISELAPHHATTQGSTGSSSWARNDVITHGSPGNIGSKHSRSSRRRSLPVQGLSSQRDYTGFPERSTSSSGVSRLRRSGTAPNNQQSSSRNNHRRRSMPTSFDTRGRSLSPVAEGELSRQPIPDDSQESAPNRNRSSRQQSNGPSRGTDQQGGGWNARRERDLIKREQALMEANARRTRERLGLAIGSYAALPTITPVPARRDDLIAQQSRYYCQLPSLGQPTGVNAVRRNSRGRNRKQVNGTIIDGRLFLDADTGSVDGSTPMPGLRRSVSATSDRHWTSYREPTNRTAAPALRSVSSTSLLGSVLAERQLVEPRSSSSLQTSSNSTRSSSTQSSVSSSTTKPTQRLSSFTYTRPSDHPLRQNPVTSTMGSNDCGHGLTQANVETSSPPPLSHAFLGSQLVAQTSYAHPIPASPKSVASRQRSRSRSASQSRASSVHVQKVTDTNDIIYRENPDKRGLATSDSRNGLRRASREEIERRVAREKVKERVRWANELEEKKEQELVEGEQKKQKQKKKSRGFLCGLFGKA</sequence>
<organism evidence="2 3">
    <name type="scientific">Paraphaeosphaeria minitans</name>
    <dbReference type="NCBI Taxonomy" id="565426"/>
    <lineage>
        <taxon>Eukaryota</taxon>
        <taxon>Fungi</taxon>
        <taxon>Dikarya</taxon>
        <taxon>Ascomycota</taxon>
        <taxon>Pezizomycotina</taxon>
        <taxon>Dothideomycetes</taxon>
        <taxon>Pleosporomycetidae</taxon>
        <taxon>Pleosporales</taxon>
        <taxon>Massarineae</taxon>
        <taxon>Didymosphaeriaceae</taxon>
        <taxon>Paraphaeosphaeria</taxon>
    </lineage>
</organism>
<feature type="compositionally biased region" description="Polar residues" evidence="1">
    <location>
        <begin position="53"/>
        <end position="65"/>
    </location>
</feature>
<feature type="compositionally biased region" description="Polar residues" evidence="1">
    <location>
        <begin position="386"/>
        <end position="398"/>
    </location>
</feature>
<feature type="region of interest" description="Disordered" evidence="1">
    <location>
        <begin position="541"/>
        <end position="571"/>
    </location>
</feature>